<proteinExistence type="predicted"/>
<evidence type="ECO:0000256" key="1">
    <source>
        <dbReference type="SAM" id="MobiDB-lite"/>
    </source>
</evidence>
<evidence type="ECO:0000256" key="2">
    <source>
        <dbReference type="SAM" id="SignalP"/>
    </source>
</evidence>
<dbReference type="AlphaFoldDB" id="A0A258FHY5"/>
<reference evidence="3 4" key="1">
    <citation type="submission" date="2017-03" db="EMBL/GenBank/DDBJ databases">
        <title>Lifting the veil on microbial sulfur biogeochemistry in mining wastewaters.</title>
        <authorList>
            <person name="Kantor R.S."/>
            <person name="Colenbrander Nelson T."/>
            <person name="Marshall S."/>
            <person name="Bennett D."/>
            <person name="Apte S."/>
            <person name="Camacho D."/>
            <person name="Thomas B.C."/>
            <person name="Warren L.A."/>
            <person name="Banfield J.F."/>
        </authorList>
    </citation>
    <scope>NUCLEOTIDE SEQUENCE [LARGE SCALE GENOMIC DNA]</scope>
    <source>
        <strain evidence="3">32-69-9</strain>
    </source>
</reference>
<dbReference type="Gene3D" id="3.10.450.160">
    <property type="entry name" value="inner membrane protein cigr"/>
    <property type="match status" value="1"/>
</dbReference>
<comment type="caution">
    <text evidence="3">The sequence shown here is derived from an EMBL/GenBank/DDBJ whole genome shotgun (WGS) entry which is preliminary data.</text>
</comment>
<feature type="chain" id="PRO_5012762356" description="Transmembrane signal peptide protein" evidence="2">
    <location>
        <begin position="26"/>
        <end position="149"/>
    </location>
</feature>
<name>A0A258FHY5_9CAUL</name>
<evidence type="ECO:0000313" key="4">
    <source>
        <dbReference type="Proteomes" id="UP000215595"/>
    </source>
</evidence>
<protein>
    <recommendedName>
        <fullName evidence="5">Transmembrane signal peptide protein</fullName>
    </recommendedName>
</protein>
<dbReference type="InterPro" id="IPR024572">
    <property type="entry name" value="RcnB"/>
</dbReference>
<accession>A0A258FHY5</accession>
<dbReference type="Pfam" id="PF11776">
    <property type="entry name" value="RcnB"/>
    <property type="match status" value="1"/>
</dbReference>
<organism evidence="3 4">
    <name type="scientific">Brevundimonas subvibrioides</name>
    <dbReference type="NCBI Taxonomy" id="74313"/>
    <lineage>
        <taxon>Bacteria</taxon>
        <taxon>Pseudomonadati</taxon>
        <taxon>Pseudomonadota</taxon>
        <taxon>Alphaproteobacteria</taxon>
        <taxon>Caulobacterales</taxon>
        <taxon>Caulobacteraceae</taxon>
        <taxon>Brevundimonas</taxon>
    </lineage>
</organism>
<feature type="region of interest" description="Disordered" evidence="1">
    <location>
        <begin position="48"/>
        <end position="68"/>
    </location>
</feature>
<gene>
    <name evidence="3" type="ORF">B7Z01_12580</name>
</gene>
<keyword evidence="2" id="KW-0732">Signal</keyword>
<dbReference type="Proteomes" id="UP000215595">
    <property type="component" value="Unassembled WGS sequence"/>
</dbReference>
<evidence type="ECO:0008006" key="5">
    <source>
        <dbReference type="Google" id="ProtNLM"/>
    </source>
</evidence>
<dbReference type="EMBL" id="NCEB01000032">
    <property type="protein sequence ID" value="OYX31382.1"/>
    <property type="molecule type" value="Genomic_DNA"/>
</dbReference>
<evidence type="ECO:0000313" key="3">
    <source>
        <dbReference type="EMBL" id="OYX31382.1"/>
    </source>
</evidence>
<feature type="signal peptide" evidence="2">
    <location>
        <begin position="1"/>
        <end position="25"/>
    </location>
</feature>
<sequence>MKTRTLIIGALATLATVAAPMAASAQHWRGDRDRDGRYERWERRADRNRHDGGRYTHRERYNDYRRGQRDQYRDGRRYYSPPYGNAYGHRGRWYRGATIPYDYRGRWYVRDYHRYGYAHPPRGYGYYRTDTGDVVLAALATGVIISLLN</sequence>